<dbReference type="MassIVE" id="F8WFA3"/>
<gene>
    <name evidence="2" type="primary">PARP11</name>
</gene>
<dbReference type="AlphaFoldDB" id="F8WFA3"/>
<dbReference type="ChiTaRS" id="PARP11">
    <property type="organism name" value="human"/>
</dbReference>
<accession>F8WFA3</accession>
<dbReference type="GeneTree" id="ENSGT00940000156857"/>
<reference evidence="2" key="4">
    <citation type="submission" date="2025-08" db="UniProtKB">
        <authorList>
            <consortium name="Ensembl"/>
        </authorList>
    </citation>
    <scope>IDENTIFICATION</scope>
</reference>
<dbReference type="Ensembl" id="ENST00000458162.6">
    <property type="protein sequence ID" value="ENSP00000399665.2"/>
    <property type="gene ID" value="ENSG00000111224.15"/>
</dbReference>
<evidence type="ECO:0000259" key="1">
    <source>
        <dbReference type="PROSITE" id="PS50918"/>
    </source>
</evidence>
<dbReference type="SMR" id="F8WFA3"/>
<sequence>MWEANPEMFHKAEELFSKTTNNEVDDMDTSDTQWGWFYLAECGKWHMFQK</sequence>
<protein>
    <submittedName>
        <fullName evidence="2">Poly(ADP-ribose) polymerase family member 11</fullName>
    </submittedName>
</protein>
<dbReference type="Bgee" id="ENSG00000111224">
    <property type="expression patterns" value="Expressed in buccal mucosa cell and 160 other cell types or tissues"/>
</dbReference>
<dbReference type="HGNC" id="HGNC:1186">
    <property type="gene designation" value="PARP11"/>
</dbReference>
<dbReference type="Ensembl" id="ENST00000458162.6">
    <property type="protein sequence ID" value="ENSP00000399665.2"/>
    <property type="gene ID" value="ENSG00000111224.14"/>
</dbReference>
<dbReference type="PROSITE" id="PS50918">
    <property type="entry name" value="WWE"/>
    <property type="match status" value="1"/>
</dbReference>
<organism evidence="2 3">
    <name type="scientific">Homo sapiens</name>
    <name type="common">Human</name>
    <dbReference type="NCBI Taxonomy" id="9606"/>
    <lineage>
        <taxon>Eukaryota</taxon>
        <taxon>Metazoa</taxon>
        <taxon>Chordata</taxon>
        <taxon>Craniata</taxon>
        <taxon>Vertebrata</taxon>
        <taxon>Euteleostomi</taxon>
        <taxon>Mammalia</taxon>
        <taxon>Eutheria</taxon>
        <taxon>Euarchontoglires</taxon>
        <taxon>Primates</taxon>
        <taxon>Haplorrhini</taxon>
        <taxon>Catarrhini</taxon>
        <taxon>Hominidae</taxon>
        <taxon>Homo</taxon>
    </lineage>
</organism>
<dbReference type="VEuPathDB" id="HostDB:ENSG00000111224"/>
<evidence type="ECO:0000313" key="3">
    <source>
        <dbReference type="Proteomes" id="UP000005640"/>
    </source>
</evidence>
<dbReference type="ExpressionAtlas" id="F8WFA3">
    <property type="expression patterns" value="baseline and differential"/>
</dbReference>
<dbReference type="Proteomes" id="UP000005640">
    <property type="component" value="Chromosome 12"/>
</dbReference>
<dbReference type="InterPro" id="IPR004170">
    <property type="entry name" value="WWE_dom"/>
</dbReference>
<dbReference type="EMBL" id="AC005842">
    <property type="status" value="NOT_ANNOTATED_CDS"/>
    <property type="molecule type" value="Genomic_DNA"/>
</dbReference>
<dbReference type="HOGENOM" id="CLU_3241980_0_0_1"/>
<evidence type="ECO:0000313" key="2">
    <source>
        <dbReference type="Ensembl" id="ENSP00000399665.2"/>
    </source>
</evidence>
<name>F8WFA3_HUMAN</name>
<reference evidence="2 3" key="1">
    <citation type="journal article" date="2001" name="Nature">
        <title>Initial sequencing and analysis of the human genome.</title>
        <authorList>
            <consortium name="International Human Genome Sequencing Consortium"/>
            <person name="Lander E.S."/>
            <person name="Linton L.M."/>
            <person name="Birren B."/>
            <person name="Nusbaum C."/>
            <person name="Zody M.C."/>
            <person name="Baldwin J."/>
            <person name="Devon K."/>
            <person name="Dewar K."/>
            <person name="Doyle M."/>
            <person name="FitzHugh W."/>
            <person name="Funke R."/>
            <person name="Gage D."/>
            <person name="Harris K."/>
            <person name="Heaford A."/>
            <person name="Howland J."/>
            <person name="Kann L."/>
            <person name="Lehoczky J."/>
            <person name="LeVine R."/>
            <person name="McEwan P."/>
            <person name="McKernan K."/>
            <person name="Meldrim J."/>
            <person name="Mesirov J.P."/>
            <person name="Miranda C."/>
            <person name="Morris W."/>
            <person name="Naylor J."/>
            <person name="Raymond C."/>
            <person name="Rosetti M."/>
            <person name="Santos R."/>
            <person name="Sheridan A."/>
            <person name="Sougnez C."/>
            <person name="Stange-Thomann N."/>
            <person name="Stojanovic N."/>
            <person name="Subramanian A."/>
            <person name="Wyman D."/>
            <person name="Rogers J."/>
            <person name="Sulston J."/>
            <person name="Ainscough R."/>
            <person name="Beck S."/>
            <person name="Bentley D."/>
            <person name="Burton J."/>
            <person name="Clee C."/>
            <person name="Carter N."/>
            <person name="Coulson A."/>
            <person name="Deadman R."/>
            <person name="Deloukas P."/>
            <person name="Dunham A."/>
            <person name="Dunham I."/>
            <person name="Durbin R."/>
            <person name="French L."/>
            <person name="Grafham D."/>
            <person name="Gregory S."/>
            <person name="Hubbard T."/>
            <person name="Humphray S."/>
            <person name="Hunt A."/>
            <person name="Jones M."/>
            <person name="Lloyd C."/>
            <person name="McMurray A."/>
            <person name="Matthews L."/>
            <person name="Mercer S."/>
            <person name="Milne S."/>
            <person name="Mullikin J.C."/>
            <person name="Mungall A."/>
            <person name="Plumb R."/>
            <person name="Ross M."/>
            <person name="Shownkeen R."/>
            <person name="Sims S."/>
            <person name="Waterston R.H."/>
            <person name="Wilson R.K."/>
            <person name="Hillier L.W."/>
            <person name="McPherson J.D."/>
            <person name="Marra M.A."/>
            <person name="Mardis E.R."/>
            <person name="Fulton L.A."/>
            <person name="Chinwalla A.T."/>
            <person name="Pepin K.H."/>
            <person name="Gish W.R."/>
            <person name="Chissoe S.L."/>
            <person name="Wendl M.C."/>
            <person name="Delehaunty K.D."/>
            <person name="Miner T.L."/>
            <person name="Delehaunty A."/>
            <person name="Kramer J.B."/>
            <person name="Cook L.L."/>
            <person name="Fulton R.S."/>
            <person name="Johnson D.L."/>
            <person name="Minx P.J."/>
            <person name="Clifton S.W."/>
            <person name="Hawkins T."/>
            <person name="Branscomb E."/>
            <person name="Predki P."/>
            <person name="Richardson P."/>
            <person name="Wenning S."/>
            <person name="Slezak T."/>
            <person name="Doggett N."/>
            <person name="Cheng J.F."/>
            <person name="Olsen A."/>
            <person name="Lucas S."/>
            <person name="Elkin C."/>
            <person name="Uberbacher E."/>
            <person name="Frazier M."/>
            <person name="Gibbs R.A."/>
            <person name="Muzny D.M."/>
            <person name="Scherer S.E."/>
            <person name="Bouck J.B."/>
            <person name="Sodergren E.J."/>
            <person name="Worley K.C."/>
            <person name="Rives C.M."/>
            <person name="Gorrell J.H."/>
            <person name="Metzker M.L."/>
            <person name="Naylor S.L."/>
            <person name="Kucherlapati R.S."/>
            <person name="Nelson D.L."/>
            <person name="Weinstock G.M."/>
            <person name="Sakaki Y."/>
            <person name="Fujiyama A."/>
            <person name="Hattori M."/>
            <person name="Yada T."/>
            <person name="Toyoda A."/>
            <person name="Itoh T."/>
            <person name="Kawagoe C."/>
            <person name="Watanabe H."/>
            <person name="Totoki Y."/>
            <person name="Taylor T."/>
            <person name="Weissenbach J."/>
            <person name="Heilig R."/>
            <person name="Saurin W."/>
            <person name="Artiguenave F."/>
            <person name="Brottier P."/>
            <person name="Bruls T."/>
            <person name="Pelletier E."/>
            <person name="Robert C."/>
            <person name="Wincker P."/>
            <person name="Smith D.R."/>
            <person name="Doucette-Stamm L."/>
            <person name="Rubenfield M."/>
            <person name="Weinstock K."/>
            <person name="Lee H.M."/>
            <person name="Dubois J."/>
            <person name="Rosenthal A."/>
            <person name="Platzer M."/>
            <person name="Nyakatura G."/>
            <person name="Taudien S."/>
            <person name="Rump A."/>
            <person name="Yang H."/>
            <person name="Yu J."/>
            <person name="Wang J."/>
            <person name="Huang G."/>
            <person name="Gu J."/>
            <person name="Hood L."/>
            <person name="Rowen L."/>
            <person name="Madan A."/>
            <person name="Qin S."/>
            <person name="Davis R.W."/>
            <person name="Federspiel N.A."/>
            <person name="Abola A.P."/>
            <person name="Proctor M.J."/>
            <person name="Myers R.M."/>
            <person name="Schmutz J."/>
            <person name="Dickson M."/>
            <person name="Grimwood J."/>
            <person name="Cox D.R."/>
            <person name="Olson M.V."/>
            <person name="Kaul R."/>
            <person name="Raymond C."/>
            <person name="Shimizu N."/>
            <person name="Kawasaki K."/>
            <person name="Minoshima S."/>
            <person name="Evans G.A."/>
            <person name="Athanasiou M."/>
            <person name="Schultz R."/>
            <person name="Roe B.A."/>
            <person name="Chen F."/>
            <person name="Pan H."/>
            <person name="Ramser J."/>
            <person name="Lehrach H."/>
            <person name="Reinhardt R."/>
            <person name="McCombie W.R."/>
            <person name="de la Bastide M."/>
            <person name="Dedhia N."/>
            <person name="Blocker H."/>
            <person name="Hornischer K."/>
            <person name="Nordsiek G."/>
            <person name="Agarwala R."/>
            <person name="Aravind L."/>
            <person name="Bailey J.A."/>
            <person name="Bateman A."/>
            <person name="Batzoglou S."/>
            <person name="Birney E."/>
            <person name="Bork P."/>
            <person name="Brown D.G."/>
            <person name="Burge C.B."/>
            <person name="Cerutti L."/>
            <person name="Chen H.C."/>
            <person name="Church D."/>
            <person name="Clamp M."/>
            <person name="Copley R.R."/>
            <person name="Doerks T."/>
            <person name="Eddy S.R."/>
            <person name="Eichler E.E."/>
            <person name="Furey T.S."/>
            <person name="Galagan J."/>
            <person name="Gilbert J.G."/>
            <person name="Harmon C."/>
            <person name="Hayashizaki Y."/>
            <person name="Haussler D."/>
            <person name="Hermjakob H."/>
            <person name="Hokamp K."/>
            <person name="Jang W."/>
            <person name="Johnson L.S."/>
            <person name="Jones T.A."/>
            <person name="Kasif S."/>
            <person name="Kaspryzk A."/>
            <person name="Kennedy S."/>
            <person name="Kent W.J."/>
            <person name="Kitts P."/>
            <person name="Koonin E.V."/>
            <person name="Korf I."/>
            <person name="Kulp D."/>
            <person name="Lancet D."/>
            <person name="Lowe T.M."/>
            <person name="McLysaght A."/>
            <person name="Mikkelsen T."/>
            <person name="Moran J.V."/>
            <person name="Mulder N."/>
            <person name="Pollara V.J."/>
            <person name="Ponting C.P."/>
            <person name="Schuler G."/>
            <person name="Schultz J."/>
            <person name="Slater G."/>
            <person name="Smit A.F."/>
            <person name="Stupka E."/>
            <person name="Szustakowski J."/>
            <person name="Thierry-Mieg D."/>
            <person name="Thierry-Mieg J."/>
            <person name="Wagner L."/>
            <person name="Wallis J."/>
            <person name="Wheeler R."/>
            <person name="Williams A."/>
            <person name="Wolf Y.I."/>
            <person name="Wolfe K.H."/>
            <person name="Yang S.P."/>
            <person name="Yeh R.F."/>
            <person name="Collins F."/>
            <person name="Guyer M.S."/>
            <person name="Peterson J."/>
            <person name="Felsenfeld A."/>
            <person name="Wetterstrand K.A."/>
            <person name="Patrinos A."/>
            <person name="Morgan M.J."/>
            <person name="de Jong P."/>
            <person name="Catanese J.J."/>
            <person name="Osoegawa K."/>
            <person name="Shizuya H."/>
            <person name="Choi S."/>
            <person name="Chen Y.J."/>
        </authorList>
    </citation>
    <scope>NUCLEOTIDE SEQUENCE [LARGE SCALE GENOMIC DNA]</scope>
</reference>
<feature type="domain" description="WWE" evidence="1">
    <location>
        <begin position="22"/>
        <end position="50"/>
    </location>
</feature>
<proteinExistence type="predicted"/>
<dbReference type="OrthoDB" id="6133115at2759"/>
<dbReference type="OpenTargets" id="ENSG00000111224"/>
<reference evidence="2 3" key="2">
    <citation type="journal article" date="2004" name="Nature">
        <title>Finishing the euchromatic sequence of the human genome.</title>
        <authorList>
            <consortium name="International Human Genome Sequencing Consortium"/>
        </authorList>
    </citation>
    <scope>NUCLEOTIDE SEQUENCE [LARGE SCALE GENOMIC DNA]</scope>
</reference>
<keyword evidence="3" id="KW-1185">Reference proteome</keyword>
<reference evidence="2" key="5">
    <citation type="submission" date="2025-09" db="UniProtKB">
        <authorList>
            <consortium name="Ensembl"/>
        </authorList>
    </citation>
    <scope>IDENTIFICATION</scope>
</reference>
<dbReference type="UCSC" id="uc058jxx.1">
    <property type="organism name" value="human"/>
</dbReference>
<reference evidence="2 3" key="3">
    <citation type="journal article" date="2006" name="Nature">
        <title>The finished DNA sequence of human chromosome 12.</title>
        <authorList>
            <consortium name="Baylor College of Medicine Human Genome Sequencing Center Sequence Production Team"/>
            <person name="Scherer S.E."/>
            <person name="Muzny D.M."/>
            <person name="Buhay C.J."/>
            <person name="Chen R."/>
            <person name="Cree A."/>
            <person name="Ding Y."/>
            <person name="Dugan-Rocha S."/>
            <person name="Gill R."/>
            <person name="Gunaratne P."/>
            <person name="Harris R.A."/>
            <person name="Hawes A.C."/>
            <person name="Hernandez J."/>
            <person name="Hodgson A.V."/>
            <person name="Hume J."/>
            <person name="Jackson A."/>
            <person name="Khan Z.M."/>
            <person name="Kovar-Smith C."/>
            <person name="Lewis L.R."/>
            <person name="Lozado R.J."/>
            <person name="Metzker M.L."/>
            <person name="Milosavljevic A."/>
            <person name="Miner G.R."/>
            <person name="Montgomery K.T."/>
            <person name="Morgan M.B."/>
            <person name="Nazareth L.V."/>
            <person name="Scott G."/>
            <person name="Sodergren E."/>
            <person name="Song X.Z."/>
            <person name="Steffen D."/>
            <person name="Lovering R.C."/>
            <person name="Wheeler D.A."/>
            <person name="Worley K.C."/>
            <person name="Yuan Y."/>
            <person name="Zhang Z."/>
            <person name="Adams C.Q."/>
            <person name="Ansari-Lari M.A."/>
            <person name="Ayele M."/>
            <person name="Brown M.J."/>
            <person name="Chen G."/>
            <person name="Chen Z."/>
            <person name="Clerc-Blankenburg K.P."/>
            <person name="Davis C."/>
            <person name="Delgado O."/>
            <person name="Dinh H.H."/>
            <person name="Draper H."/>
            <person name="Gonzalez-Garay M.L."/>
            <person name="Havlak P."/>
            <person name="Jackson L.R."/>
            <person name="Jacob L.S."/>
            <person name="Kelly S.H."/>
            <person name="Li L."/>
            <person name="Li Z."/>
            <person name="Liu J."/>
            <person name="Liu W."/>
            <person name="Lu J."/>
            <person name="Maheshwari M."/>
            <person name="Nguyen B.V."/>
            <person name="Okwuonu G.O."/>
            <person name="Pasternak S."/>
            <person name="Perez L.M."/>
            <person name="Plopper F.J."/>
            <person name="Santibanez J."/>
            <person name="Shen H."/>
            <person name="Tabor P.E."/>
            <person name="Verduzco D."/>
            <person name="Waldron L."/>
            <person name="Wang Q."/>
            <person name="Williams G.A."/>
            <person name="Zhang J."/>
            <person name="Zhou J."/>
            <person name="Allen C.C."/>
            <person name="Amin A.G."/>
            <person name="Anyalebechi V."/>
            <person name="Bailey M."/>
            <person name="Barbaria J.A."/>
            <person name="Bimage K.E."/>
            <person name="Bryant N.P."/>
            <person name="Burch P.E."/>
            <person name="Burkett C.E."/>
            <person name="Burrell K.L."/>
            <person name="Calderon E."/>
            <person name="Cardenas V."/>
            <person name="Carter K."/>
            <person name="Casias K."/>
            <person name="Cavazos I."/>
            <person name="Cavazos S.R."/>
            <person name="Ceasar H."/>
            <person name="Chacko J."/>
            <person name="Chan S.N."/>
            <person name="Chavez D."/>
            <person name="Christopoulos C."/>
            <person name="Chu J."/>
            <person name="Cockrell R."/>
            <person name="Cox C.D."/>
            <person name="Dang M."/>
            <person name="Dathorne S.R."/>
            <person name="David R."/>
            <person name="Davis C.M."/>
            <person name="Davy-Carroll L."/>
            <person name="Deshazo D.R."/>
            <person name="Donlin J.E."/>
            <person name="D'Souza L."/>
            <person name="Eaves K.A."/>
            <person name="Egan A."/>
            <person name="Emery-Cohen A.J."/>
            <person name="Escotto M."/>
            <person name="Flagg N."/>
            <person name="Forbes L.D."/>
            <person name="Gabisi A.M."/>
            <person name="Garza M."/>
            <person name="Hamilton C."/>
            <person name="Henderson N."/>
            <person name="Hernandez O."/>
            <person name="Hines S."/>
            <person name="Hogues M.E."/>
            <person name="Huang M."/>
            <person name="Idlebird D.G."/>
            <person name="Johnson R."/>
            <person name="Jolivet A."/>
            <person name="Jones S."/>
            <person name="Kagan R."/>
            <person name="King L.M."/>
            <person name="Leal B."/>
            <person name="Lebow H."/>
            <person name="Lee S."/>
            <person name="LeVan J.M."/>
            <person name="Lewis L.C."/>
            <person name="London P."/>
            <person name="Lorensuhewa L.M."/>
            <person name="Loulseged H."/>
            <person name="Lovett D.A."/>
            <person name="Lucier A."/>
            <person name="Lucier R.L."/>
            <person name="Ma J."/>
            <person name="Madu R.C."/>
            <person name="Mapua P."/>
            <person name="Martindale A.D."/>
            <person name="Martinez E."/>
            <person name="Massey E."/>
            <person name="Mawhiney S."/>
            <person name="Meador M.G."/>
            <person name="Mendez S."/>
            <person name="Mercado C."/>
            <person name="Mercado I.C."/>
            <person name="Merritt C.E."/>
            <person name="Miner Z.L."/>
            <person name="Minja E."/>
            <person name="Mitchell T."/>
            <person name="Mohabbat F."/>
            <person name="Mohabbat K."/>
            <person name="Montgomery B."/>
            <person name="Moore N."/>
            <person name="Morris S."/>
            <person name="Munidasa M."/>
            <person name="Ngo R.N."/>
            <person name="Nguyen N.B."/>
            <person name="Nickerson E."/>
            <person name="Nwaokelemeh O.O."/>
            <person name="Nwokenkwo S."/>
            <person name="Obregon M."/>
            <person name="Oguh M."/>
            <person name="Oragunye N."/>
            <person name="Oviedo R.J."/>
            <person name="Parish B.J."/>
            <person name="Parker D.N."/>
            <person name="Parrish J."/>
            <person name="Parks K.L."/>
            <person name="Paul H.A."/>
            <person name="Payton B.A."/>
            <person name="Perez A."/>
            <person name="Perrin W."/>
            <person name="Pickens A."/>
            <person name="Primus E.L."/>
            <person name="Pu L.L."/>
            <person name="Puazo M."/>
            <person name="Quiles M.M."/>
            <person name="Quiroz J.B."/>
            <person name="Rabata D."/>
            <person name="Reeves K."/>
            <person name="Ruiz S.J."/>
            <person name="Shao H."/>
            <person name="Sisson I."/>
            <person name="Sonaike T."/>
            <person name="Sorelle R.P."/>
            <person name="Sutton A.E."/>
            <person name="Svatek A.F."/>
            <person name="Svetz L.A."/>
            <person name="Tamerisa K.S."/>
            <person name="Taylor T.R."/>
            <person name="Teague B."/>
            <person name="Thomas N."/>
            <person name="Thorn R.D."/>
            <person name="Trejos Z.Y."/>
            <person name="Trevino B.K."/>
            <person name="Ukegbu O.N."/>
            <person name="Urban J.B."/>
            <person name="Vasquez L.I."/>
            <person name="Vera V.A."/>
            <person name="Villasana D.M."/>
            <person name="Wang L."/>
            <person name="Ward-Moore S."/>
            <person name="Warren J.T."/>
            <person name="Wei X."/>
            <person name="White F."/>
            <person name="Williamson A.L."/>
            <person name="Wleczyk R."/>
            <person name="Wooden H.S."/>
            <person name="Wooden S.H."/>
            <person name="Yen J."/>
            <person name="Yoon L."/>
            <person name="Yoon V."/>
            <person name="Zorrilla S.E."/>
            <person name="Nelson D."/>
            <person name="Kucherlapati R."/>
            <person name="Weinstock G."/>
            <person name="Gibbs R.A."/>
            <person name="null."/>
        </authorList>
    </citation>
    <scope>NUCLEOTIDE SEQUENCE [LARGE SCALE GENOMIC DNA]</scope>
</reference>
<dbReference type="EMBL" id="AC006207">
    <property type="status" value="NOT_ANNOTATED_CDS"/>
    <property type="molecule type" value="Genomic_DNA"/>
</dbReference>